<dbReference type="GO" id="GO:0003725">
    <property type="term" value="F:double-stranded RNA binding"/>
    <property type="evidence" value="ECO:0007669"/>
    <property type="project" value="TreeGrafter"/>
</dbReference>
<proteinExistence type="inferred from homology"/>
<accession>A0A7K4QT62</accession>
<dbReference type="EMBL" id="VYZA01000194">
    <property type="protein sequence ID" value="NWQ64243.1"/>
    <property type="molecule type" value="Genomic_DNA"/>
</dbReference>
<dbReference type="GO" id="GO:0046872">
    <property type="term" value="F:metal ion binding"/>
    <property type="evidence" value="ECO:0007669"/>
    <property type="project" value="UniProtKB-KW"/>
</dbReference>
<comment type="caution">
    <text evidence="7">The sequence shown here is derived from an EMBL/GenBank/DDBJ whole genome shotgun (WGS) entry which is preliminary data.</text>
</comment>
<dbReference type="GO" id="GO:0051607">
    <property type="term" value="P:defense response to virus"/>
    <property type="evidence" value="ECO:0007669"/>
    <property type="project" value="UniProtKB-KW"/>
</dbReference>
<dbReference type="GO" id="GO:0016020">
    <property type="term" value="C:membrane"/>
    <property type="evidence" value="ECO:0007669"/>
    <property type="project" value="TreeGrafter"/>
</dbReference>
<feature type="domain" description="Ubiquitin-like" evidence="6">
    <location>
        <begin position="365"/>
        <end position="445"/>
    </location>
</feature>
<dbReference type="PROSITE" id="PS00833">
    <property type="entry name" value="25A_SYNTH_2"/>
    <property type="match status" value="1"/>
</dbReference>
<dbReference type="Gene3D" id="3.10.20.90">
    <property type="entry name" value="Phosphatidylinositol 3-kinase Catalytic Subunit, Chain A, domain 1"/>
    <property type="match status" value="2"/>
</dbReference>
<sequence>LGMVSARNLDGWIAQNLEPSTAFSTQVKQTVKQICDFLKEDCFGTEIHVNKTVKGGSAGKGTALKNNSDADVVLFLSCLSSYQKQKEKRKDMLDLIIIRLKAFRENLQFNVCISPPRYKGPDNTPRSLSLTLSSRETGESIDVDILPAYDALGKCCRLAWARQWCQCWDGSHSPSCPTGQVMEDAPPRAEVYVELLNACSHPGEFSPCFTELQKKFVKHRPAKLKNLLRLVKHWYKELKNPEADLPPKYALELLTIYAWEEGTGSCHSFVMAQGFLTVLKLLCRYQDICIYWEKYYSLQHSKIGACVKGLLHSDRPVILDPADPTGILGQGKNWGLMAQAAASSCSSLPCLADVQPWEVQPARRVNIEVRQLSGTRLSVTISPYDTIGKVKEEIQQEWGIPFYRQHLAQQEPGRSNINLQDSKTLAAHGIFYSTMLVLLQTEPQEMQVFVKDDKNRTTTYTVLPTDTVRKLKEQIQSRQGPSADQQRLTYGSRELEDHHTLAHYNVRPKTTIYLLLRLRGGAGP</sequence>
<organism evidence="7 8">
    <name type="scientific">Neopipo cinnamomea</name>
    <dbReference type="NCBI Taxonomy" id="456388"/>
    <lineage>
        <taxon>Eukaryota</taxon>
        <taxon>Metazoa</taxon>
        <taxon>Chordata</taxon>
        <taxon>Craniata</taxon>
        <taxon>Vertebrata</taxon>
        <taxon>Euteleostomi</taxon>
        <taxon>Archelosauria</taxon>
        <taxon>Archosauria</taxon>
        <taxon>Dinosauria</taxon>
        <taxon>Saurischia</taxon>
        <taxon>Theropoda</taxon>
        <taxon>Coelurosauria</taxon>
        <taxon>Aves</taxon>
        <taxon>Neognathae</taxon>
        <taxon>Neoaves</taxon>
        <taxon>Telluraves</taxon>
        <taxon>Australaves</taxon>
        <taxon>Passeriformes</taxon>
        <taxon>Tyrannidae</taxon>
        <taxon>Neopipo</taxon>
    </lineage>
</organism>
<comment type="similarity">
    <text evidence="1">Belongs to the 2-5A synthase family.</text>
</comment>
<dbReference type="SMART" id="SM00213">
    <property type="entry name" value="UBQ"/>
    <property type="match status" value="2"/>
</dbReference>
<dbReference type="Pfam" id="PF00240">
    <property type="entry name" value="ubiquitin"/>
    <property type="match status" value="1"/>
</dbReference>
<dbReference type="GO" id="GO:0045087">
    <property type="term" value="P:innate immune response"/>
    <property type="evidence" value="ECO:0007669"/>
    <property type="project" value="UniProtKB-KW"/>
</dbReference>
<keyword evidence="8" id="KW-1185">Reference proteome</keyword>
<evidence type="ECO:0000313" key="7">
    <source>
        <dbReference type="EMBL" id="NWQ64243.1"/>
    </source>
</evidence>
<dbReference type="InterPro" id="IPR043519">
    <property type="entry name" value="NT_sf"/>
</dbReference>
<evidence type="ECO:0000256" key="3">
    <source>
        <dbReference type="ARBA" id="ARBA00022859"/>
    </source>
</evidence>
<dbReference type="CDD" id="cd01811">
    <property type="entry name" value="Ubl1_OASL"/>
    <property type="match status" value="1"/>
</dbReference>
<evidence type="ECO:0000256" key="2">
    <source>
        <dbReference type="ARBA" id="ARBA00022588"/>
    </source>
</evidence>
<keyword evidence="4" id="KW-0694">RNA-binding</keyword>
<protein>
    <submittedName>
        <fullName evidence="7">OASL1 protein</fullName>
    </submittedName>
</protein>
<dbReference type="FunFam" id="3.30.460.10:FF:000007">
    <property type="entry name" value="2'-5'-oligoadenylate synthetase 1"/>
    <property type="match status" value="1"/>
</dbReference>
<dbReference type="InterPro" id="IPR018952">
    <property type="entry name" value="2-5-oligoAdlate_synth_1_dom2/C"/>
</dbReference>
<dbReference type="FunFam" id="1.10.1410.20:FF:000001">
    <property type="entry name" value="2'-5'-oligoadenylate synthetase 1"/>
    <property type="match status" value="1"/>
</dbReference>
<dbReference type="SUPFAM" id="SSF81301">
    <property type="entry name" value="Nucleotidyltransferase"/>
    <property type="match status" value="1"/>
</dbReference>
<keyword evidence="3" id="KW-0391">Immunity</keyword>
<keyword evidence="2" id="KW-0399">Innate immunity</keyword>
<dbReference type="Gene3D" id="3.30.460.10">
    <property type="entry name" value="Beta Polymerase, domain 2"/>
    <property type="match status" value="1"/>
</dbReference>
<keyword evidence="5" id="KW-0051">Antiviral defense</keyword>
<dbReference type="InterPro" id="IPR029071">
    <property type="entry name" value="Ubiquitin-like_domsf"/>
</dbReference>
<dbReference type="PRINTS" id="PR00348">
    <property type="entry name" value="UBIQUITIN"/>
</dbReference>
<dbReference type="FunFam" id="3.10.20.90:FF:000205">
    <property type="entry name" value="2'-5'-oligoadenylate synthase-like protein 2"/>
    <property type="match status" value="1"/>
</dbReference>
<dbReference type="Proteomes" id="UP000556200">
    <property type="component" value="Unassembled WGS sequence"/>
</dbReference>
<evidence type="ECO:0000256" key="1">
    <source>
        <dbReference type="ARBA" id="ARBA00009526"/>
    </source>
</evidence>
<dbReference type="PANTHER" id="PTHR11258:SF7">
    <property type="entry name" value="2'-5'-OLIGOADENYLATE SYNTHASE-LIKE PROTEIN 2"/>
    <property type="match status" value="1"/>
</dbReference>
<dbReference type="SUPFAM" id="SSF81631">
    <property type="entry name" value="PAP/OAS1 substrate-binding domain"/>
    <property type="match status" value="1"/>
</dbReference>
<evidence type="ECO:0000313" key="8">
    <source>
        <dbReference type="Proteomes" id="UP000556200"/>
    </source>
</evidence>
<name>A0A7K4QT62_9TYRA</name>
<dbReference type="Gene3D" id="1.10.1410.20">
    <property type="entry name" value="2'-5'-oligoadenylate synthetase 1, domain 2"/>
    <property type="match status" value="1"/>
</dbReference>
<dbReference type="InterPro" id="IPR006116">
    <property type="entry name" value="NT_2-5OAS_ClassI-CCAase"/>
</dbReference>
<reference evidence="7 8" key="1">
    <citation type="submission" date="2019-09" db="EMBL/GenBank/DDBJ databases">
        <title>Bird 10,000 Genomes (B10K) Project - Family phase.</title>
        <authorList>
            <person name="Zhang G."/>
        </authorList>
    </citation>
    <scope>NUCLEOTIDE SEQUENCE [LARGE SCALE GENOMIC DNA]</scope>
    <source>
        <strain evidence="7">B10K-DU-004-15</strain>
        <tissue evidence="7">Mixed tissue sample</tissue>
    </source>
</reference>
<gene>
    <name evidence="7" type="primary">Oasl1</name>
    <name evidence="7" type="ORF">NEOCIN_R06066</name>
</gene>
<dbReference type="InterPro" id="IPR019956">
    <property type="entry name" value="Ubiquitin_dom"/>
</dbReference>
<dbReference type="AlphaFoldDB" id="A0A7K4QT62"/>
<dbReference type="GO" id="GO:0045071">
    <property type="term" value="P:negative regulation of viral genome replication"/>
    <property type="evidence" value="ECO:0007669"/>
    <property type="project" value="TreeGrafter"/>
</dbReference>
<feature type="domain" description="Ubiquitin-like" evidence="6">
    <location>
        <begin position="446"/>
        <end position="521"/>
    </location>
</feature>
<evidence type="ECO:0000256" key="5">
    <source>
        <dbReference type="ARBA" id="ARBA00023118"/>
    </source>
</evidence>
<feature type="non-terminal residue" evidence="7">
    <location>
        <position position="1"/>
    </location>
</feature>
<dbReference type="GO" id="GO:0005829">
    <property type="term" value="C:cytosol"/>
    <property type="evidence" value="ECO:0007669"/>
    <property type="project" value="TreeGrafter"/>
</dbReference>
<feature type="non-terminal residue" evidence="7">
    <location>
        <position position="524"/>
    </location>
</feature>
<dbReference type="PANTHER" id="PTHR11258">
    <property type="entry name" value="2-5 OLIGOADENYLATE SYNTHETASE"/>
    <property type="match status" value="1"/>
</dbReference>
<dbReference type="GO" id="GO:0005524">
    <property type="term" value="F:ATP binding"/>
    <property type="evidence" value="ECO:0007669"/>
    <property type="project" value="UniProtKB-KW"/>
</dbReference>
<dbReference type="PROSITE" id="PS50053">
    <property type="entry name" value="UBIQUITIN_2"/>
    <property type="match status" value="2"/>
</dbReference>
<evidence type="ECO:0000259" key="6">
    <source>
        <dbReference type="PROSITE" id="PS50053"/>
    </source>
</evidence>
<dbReference type="InterPro" id="IPR006117">
    <property type="entry name" value="2-5OAS_C_CS"/>
</dbReference>
<evidence type="ECO:0000256" key="4">
    <source>
        <dbReference type="ARBA" id="ARBA00022884"/>
    </source>
</evidence>
<dbReference type="Pfam" id="PF10421">
    <property type="entry name" value="OAS1_C"/>
    <property type="match status" value="1"/>
</dbReference>
<dbReference type="InterPro" id="IPR000626">
    <property type="entry name" value="Ubiquitin-like_dom"/>
</dbReference>
<dbReference type="CDD" id="cd05400">
    <property type="entry name" value="NT_2-5OAS_ClassI-CCAase"/>
    <property type="match status" value="1"/>
</dbReference>
<dbReference type="PROSITE" id="PS50152">
    <property type="entry name" value="25A_SYNTH_3"/>
    <property type="match status" value="1"/>
</dbReference>
<dbReference type="GO" id="GO:0001730">
    <property type="term" value="F:2'-5'-oligoadenylate synthetase activity"/>
    <property type="evidence" value="ECO:0007669"/>
    <property type="project" value="UniProtKB-EC"/>
</dbReference>
<dbReference type="GO" id="GO:0005654">
    <property type="term" value="C:nucleoplasm"/>
    <property type="evidence" value="ECO:0007669"/>
    <property type="project" value="TreeGrafter"/>
</dbReference>
<dbReference type="SUPFAM" id="SSF54236">
    <property type="entry name" value="Ubiquitin-like"/>
    <property type="match status" value="2"/>
</dbReference>